<proteinExistence type="predicted"/>
<dbReference type="GO" id="GO:0006730">
    <property type="term" value="P:one-carbon metabolic process"/>
    <property type="evidence" value="ECO:0007669"/>
    <property type="project" value="UniProtKB-KW"/>
</dbReference>
<dbReference type="CDD" id="cd00209">
    <property type="entry name" value="DHFR"/>
    <property type="match status" value="1"/>
</dbReference>
<dbReference type="Pfam" id="PF00186">
    <property type="entry name" value="DHFR_1"/>
    <property type="match status" value="1"/>
</dbReference>
<evidence type="ECO:0000256" key="2">
    <source>
        <dbReference type="ARBA" id="ARBA00012856"/>
    </source>
</evidence>
<dbReference type="GO" id="GO:0046655">
    <property type="term" value="P:folic acid metabolic process"/>
    <property type="evidence" value="ECO:0007669"/>
    <property type="project" value="TreeGrafter"/>
</dbReference>
<dbReference type="EC" id="1.5.1.3" evidence="2"/>
<dbReference type="PANTHER" id="PTHR48069">
    <property type="entry name" value="DIHYDROFOLATE REDUCTASE"/>
    <property type="match status" value="1"/>
</dbReference>
<dbReference type="AlphaFoldDB" id="A0A382Y297"/>
<dbReference type="InterPro" id="IPR001796">
    <property type="entry name" value="DHFR_dom"/>
</dbReference>
<evidence type="ECO:0000256" key="4">
    <source>
        <dbReference type="ARBA" id="ARBA00022857"/>
    </source>
</evidence>
<dbReference type="InterPro" id="IPR024072">
    <property type="entry name" value="DHFR-like_dom_sf"/>
</dbReference>
<keyword evidence="4" id="KW-0521">NADP</keyword>
<dbReference type="GO" id="GO:0050661">
    <property type="term" value="F:NADP binding"/>
    <property type="evidence" value="ECO:0007669"/>
    <property type="project" value="InterPro"/>
</dbReference>
<dbReference type="InterPro" id="IPR017925">
    <property type="entry name" value="DHFR_CS"/>
</dbReference>
<accession>A0A382Y297</accession>
<sequence>MTPAEGEPTRAAIVAMNAARVIGHDGTLPWHYSEDLKRFKRLTTGSTIVMGRNTFESIGSKPLPKRDNRVVTRSHFDNVDCFTSLESAITDCPGDIWFIGGAKLYEAALCYCDFIDVMWVPDEVTGDDLVYFPELPPSDWRAGSKTPLAEDNRLINQRFYRR</sequence>
<dbReference type="EMBL" id="UINC01172409">
    <property type="protein sequence ID" value="SVD77477.1"/>
    <property type="molecule type" value="Genomic_DNA"/>
</dbReference>
<name>A0A382Y297_9ZZZZ</name>
<dbReference type="GO" id="GO:0005829">
    <property type="term" value="C:cytosol"/>
    <property type="evidence" value="ECO:0007669"/>
    <property type="project" value="TreeGrafter"/>
</dbReference>
<dbReference type="GO" id="GO:0046654">
    <property type="term" value="P:tetrahydrofolate biosynthetic process"/>
    <property type="evidence" value="ECO:0007669"/>
    <property type="project" value="InterPro"/>
</dbReference>
<dbReference type="PROSITE" id="PS00075">
    <property type="entry name" value="DHFR_1"/>
    <property type="match status" value="1"/>
</dbReference>
<dbReference type="PANTHER" id="PTHR48069:SF3">
    <property type="entry name" value="DIHYDROFOLATE REDUCTASE"/>
    <property type="match status" value="1"/>
</dbReference>
<keyword evidence="3" id="KW-0554">One-carbon metabolism</keyword>
<protein>
    <recommendedName>
        <fullName evidence="2">dihydrofolate reductase</fullName>
        <ecNumber evidence="2">1.5.1.3</ecNumber>
    </recommendedName>
</protein>
<evidence type="ECO:0000259" key="6">
    <source>
        <dbReference type="PROSITE" id="PS51330"/>
    </source>
</evidence>
<dbReference type="GO" id="GO:0004146">
    <property type="term" value="F:dihydrofolate reductase activity"/>
    <property type="evidence" value="ECO:0007669"/>
    <property type="project" value="UniProtKB-EC"/>
</dbReference>
<comment type="pathway">
    <text evidence="1">Cofactor biosynthesis; tetrahydrofolate biosynthesis; 5,6,7,8-tetrahydrofolate from 7,8-dihydrofolate: step 1/1.</text>
</comment>
<gene>
    <name evidence="7" type="ORF">METZ01_LOCUS430331</name>
</gene>
<dbReference type="PROSITE" id="PS51330">
    <property type="entry name" value="DHFR_2"/>
    <property type="match status" value="1"/>
</dbReference>
<keyword evidence="5" id="KW-0560">Oxidoreductase</keyword>
<evidence type="ECO:0000256" key="5">
    <source>
        <dbReference type="ARBA" id="ARBA00023002"/>
    </source>
</evidence>
<evidence type="ECO:0000313" key="7">
    <source>
        <dbReference type="EMBL" id="SVD77477.1"/>
    </source>
</evidence>
<organism evidence="7">
    <name type="scientific">marine metagenome</name>
    <dbReference type="NCBI Taxonomy" id="408172"/>
    <lineage>
        <taxon>unclassified sequences</taxon>
        <taxon>metagenomes</taxon>
        <taxon>ecological metagenomes</taxon>
    </lineage>
</organism>
<evidence type="ECO:0000256" key="3">
    <source>
        <dbReference type="ARBA" id="ARBA00022563"/>
    </source>
</evidence>
<dbReference type="SUPFAM" id="SSF53597">
    <property type="entry name" value="Dihydrofolate reductase-like"/>
    <property type="match status" value="1"/>
</dbReference>
<dbReference type="InterPro" id="IPR012259">
    <property type="entry name" value="DHFR"/>
</dbReference>
<evidence type="ECO:0000256" key="1">
    <source>
        <dbReference type="ARBA" id="ARBA00004903"/>
    </source>
</evidence>
<dbReference type="PRINTS" id="PR00070">
    <property type="entry name" value="DHFR"/>
</dbReference>
<dbReference type="Gene3D" id="3.40.430.10">
    <property type="entry name" value="Dihydrofolate Reductase, subunit A"/>
    <property type="match status" value="1"/>
</dbReference>
<dbReference type="GO" id="GO:0046452">
    <property type="term" value="P:dihydrofolate metabolic process"/>
    <property type="evidence" value="ECO:0007669"/>
    <property type="project" value="TreeGrafter"/>
</dbReference>
<feature type="domain" description="DHFR" evidence="6">
    <location>
        <begin position="9"/>
        <end position="162"/>
    </location>
</feature>
<reference evidence="7" key="1">
    <citation type="submission" date="2018-05" db="EMBL/GenBank/DDBJ databases">
        <authorList>
            <person name="Lanie J.A."/>
            <person name="Ng W.-L."/>
            <person name="Kazmierczak K.M."/>
            <person name="Andrzejewski T.M."/>
            <person name="Davidsen T.M."/>
            <person name="Wayne K.J."/>
            <person name="Tettelin H."/>
            <person name="Glass J.I."/>
            <person name="Rusch D."/>
            <person name="Podicherti R."/>
            <person name="Tsui H.-C.T."/>
            <person name="Winkler M.E."/>
        </authorList>
    </citation>
    <scope>NUCLEOTIDE SEQUENCE</scope>
</reference>